<dbReference type="SUPFAM" id="SSF55781">
    <property type="entry name" value="GAF domain-like"/>
    <property type="match status" value="1"/>
</dbReference>
<dbReference type="Gene3D" id="1.10.10.10">
    <property type="entry name" value="Winged helix-like DNA-binding domain superfamily/Winged helix DNA-binding domain"/>
    <property type="match status" value="1"/>
</dbReference>
<accession>A0A447IBH0</accession>
<evidence type="ECO:0000259" key="4">
    <source>
        <dbReference type="PROSITE" id="PS51077"/>
    </source>
</evidence>
<dbReference type="EMBL" id="UZWD01000025">
    <property type="protein sequence ID" value="VDS04861.1"/>
    <property type="molecule type" value="Genomic_DNA"/>
</dbReference>
<dbReference type="InterPro" id="IPR012794">
    <property type="entry name" value="PcaR_PcaU"/>
</dbReference>
<keyword evidence="1" id="KW-0805">Transcription regulation</keyword>
<dbReference type="InterPro" id="IPR029016">
    <property type="entry name" value="GAF-like_dom_sf"/>
</dbReference>
<dbReference type="GO" id="GO:0003700">
    <property type="term" value="F:DNA-binding transcription factor activity"/>
    <property type="evidence" value="ECO:0007669"/>
    <property type="project" value="TreeGrafter"/>
</dbReference>
<dbReference type="Pfam" id="PF01614">
    <property type="entry name" value="IclR_C"/>
    <property type="match status" value="1"/>
</dbReference>
<dbReference type="SMART" id="SM00346">
    <property type="entry name" value="HTH_ICLR"/>
    <property type="match status" value="1"/>
</dbReference>
<feature type="domain" description="HTH iclR-type" evidence="4">
    <location>
        <begin position="13"/>
        <end position="73"/>
    </location>
</feature>
<dbReference type="InterPro" id="IPR050707">
    <property type="entry name" value="HTH_MetabolicPath_Reg"/>
</dbReference>
<dbReference type="InterPro" id="IPR005471">
    <property type="entry name" value="Tscrpt_reg_IclR_N"/>
</dbReference>
<evidence type="ECO:0000256" key="1">
    <source>
        <dbReference type="ARBA" id="ARBA00023015"/>
    </source>
</evidence>
<name>A0A447IBH0_9HYPH</name>
<sequence length="257" mass="27837">MSKSERMRQGDLINGLIKGLAVIESFDEEHARMSITEVAQRTGLERATARRCLLTLAHLGYATYDGKFFELTPRVLHLGHSYLATTSLPRLIQPFLEELSRATNESTSAAVLDGTDTLYVARASTRRVMSINLAPGARLPAYCTSMGRILLAALPPGEAQSILARSDIVAYTTHTKANLVDIVTELEVIAAQGFAVIDQELELGLCSIAVPLFNAGGAVVAALNIGAQTARAPTSRMIAHFLPLMRKLQADLRPLLR</sequence>
<dbReference type="AlphaFoldDB" id="A0A447IBH0"/>
<keyword evidence="7" id="KW-1185">Reference proteome</keyword>
<evidence type="ECO:0000256" key="2">
    <source>
        <dbReference type="ARBA" id="ARBA00023125"/>
    </source>
</evidence>
<dbReference type="Proteomes" id="UP000268844">
    <property type="component" value="Unassembled WGS sequence"/>
</dbReference>
<dbReference type="InterPro" id="IPR036388">
    <property type="entry name" value="WH-like_DNA-bd_sf"/>
</dbReference>
<reference evidence="6 7" key="1">
    <citation type="submission" date="2018-12" db="EMBL/GenBank/DDBJ databases">
        <authorList>
            <person name="Criscuolo A."/>
        </authorList>
    </citation>
    <scope>NUCLEOTIDE SEQUENCE [LARGE SCALE GENOMIC DNA]</scope>
    <source>
        <strain evidence="6">ACIP1116281</strain>
    </source>
</reference>
<dbReference type="InterPro" id="IPR036390">
    <property type="entry name" value="WH_DNA-bd_sf"/>
</dbReference>
<protein>
    <submittedName>
        <fullName evidence="6">Pca regulon regulatory protein</fullName>
    </submittedName>
</protein>
<dbReference type="GO" id="GO:0045893">
    <property type="term" value="P:positive regulation of DNA-templated transcription"/>
    <property type="evidence" value="ECO:0007669"/>
    <property type="project" value="InterPro"/>
</dbReference>
<evidence type="ECO:0000256" key="3">
    <source>
        <dbReference type="ARBA" id="ARBA00023163"/>
    </source>
</evidence>
<proteinExistence type="predicted"/>
<dbReference type="PANTHER" id="PTHR30136">
    <property type="entry name" value="HELIX-TURN-HELIX TRANSCRIPTIONAL REGULATOR, ICLR FAMILY"/>
    <property type="match status" value="1"/>
</dbReference>
<dbReference type="SUPFAM" id="SSF46785">
    <property type="entry name" value="Winged helix' DNA-binding domain"/>
    <property type="match status" value="1"/>
</dbReference>
<dbReference type="Pfam" id="PF09339">
    <property type="entry name" value="HTH_IclR"/>
    <property type="match status" value="1"/>
</dbReference>
<dbReference type="PROSITE" id="PS51078">
    <property type="entry name" value="ICLR_ED"/>
    <property type="match status" value="1"/>
</dbReference>
<organism evidence="6 7">
    <name type="scientific">Devosia equisanguinis</name>
    <dbReference type="NCBI Taxonomy" id="2490941"/>
    <lineage>
        <taxon>Bacteria</taxon>
        <taxon>Pseudomonadati</taxon>
        <taxon>Pseudomonadota</taxon>
        <taxon>Alphaproteobacteria</taxon>
        <taxon>Hyphomicrobiales</taxon>
        <taxon>Devosiaceae</taxon>
        <taxon>Devosia</taxon>
    </lineage>
</organism>
<keyword evidence="2" id="KW-0238">DNA-binding</keyword>
<dbReference type="PROSITE" id="PS51077">
    <property type="entry name" value="HTH_ICLR"/>
    <property type="match status" value="1"/>
</dbReference>
<feature type="domain" description="IclR-ED" evidence="5">
    <location>
        <begin position="74"/>
        <end position="257"/>
    </location>
</feature>
<dbReference type="GO" id="GO:0045892">
    <property type="term" value="P:negative regulation of DNA-templated transcription"/>
    <property type="evidence" value="ECO:0007669"/>
    <property type="project" value="TreeGrafter"/>
</dbReference>
<evidence type="ECO:0000259" key="5">
    <source>
        <dbReference type="PROSITE" id="PS51078"/>
    </source>
</evidence>
<dbReference type="GO" id="GO:0003677">
    <property type="term" value="F:DNA binding"/>
    <property type="evidence" value="ECO:0007669"/>
    <property type="project" value="UniProtKB-KW"/>
</dbReference>
<evidence type="ECO:0000313" key="7">
    <source>
        <dbReference type="Proteomes" id="UP000268844"/>
    </source>
</evidence>
<dbReference type="PANTHER" id="PTHR30136:SF34">
    <property type="entry name" value="TRANSCRIPTIONAL REGULATOR"/>
    <property type="match status" value="1"/>
</dbReference>
<dbReference type="NCBIfam" id="TIGR02431">
    <property type="entry name" value="pcaR_pcaU"/>
    <property type="match status" value="1"/>
</dbReference>
<gene>
    <name evidence="6" type="primary">pcaR</name>
    <name evidence="6" type="ORF">DEVEQU_02001</name>
</gene>
<dbReference type="GO" id="GO:0046278">
    <property type="term" value="P:3,4-dihydroxybenzoate metabolic process"/>
    <property type="evidence" value="ECO:0007669"/>
    <property type="project" value="InterPro"/>
</dbReference>
<dbReference type="Gene3D" id="3.30.450.40">
    <property type="match status" value="1"/>
</dbReference>
<dbReference type="InterPro" id="IPR014757">
    <property type="entry name" value="Tscrpt_reg_IclR_C"/>
</dbReference>
<keyword evidence="3" id="KW-0804">Transcription</keyword>
<evidence type="ECO:0000313" key="6">
    <source>
        <dbReference type="EMBL" id="VDS04861.1"/>
    </source>
</evidence>